<reference evidence="7" key="1">
    <citation type="submission" date="2016-11" db="EMBL/GenBank/DDBJ databases">
        <authorList>
            <person name="Varghese N."/>
            <person name="Submissions S."/>
        </authorList>
    </citation>
    <scope>NUCLEOTIDE SEQUENCE [LARGE SCALE GENOMIC DNA]</scope>
    <source>
        <strain evidence="7">USBA-503</strain>
    </source>
</reference>
<dbReference type="EMBL" id="FRAF01000005">
    <property type="protein sequence ID" value="SHJ88289.1"/>
    <property type="molecule type" value="Genomic_DNA"/>
</dbReference>
<feature type="transmembrane region" description="Helical" evidence="4">
    <location>
        <begin position="22"/>
        <end position="41"/>
    </location>
</feature>
<evidence type="ECO:0000256" key="1">
    <source>
        <dbReference type="ARBA" id="ARBA00004196"/>
    </source>
</evidence>
<dbReference type="STRING" id="1830138.SAMN05443507_1052"/>
<dbReference type="InterPro" id="IPR058792">
    <property type="entry name" value="Beta-barrel_RND_2"/>
</dbReference>
<accession>A0A1M6MXW6</accession>
<dbReference type="Gene3D" id="2.40.420.20">
    <property type="match status" value="1"/>
</dbReference>
<dbReference type="GO" id="GO:0030313">
    <property type="term" value="C:cell envelope"/>
    <property type="evidence" value="ECO:0007669"/>
    <property type="project" value="UniProtKB-SubCell"/>
</dbReference>
<keyword evidence="4" id="KW-1133">Transmembrane helix</keyword>
<dbReference type="Gene3D" id="2.40.50.100">
    <property type="match status" value="1"/>
</dbReference>
<evidence type="ECO:0000313" key="6">
    <source>
        <dbReference type="EMBL" id="SHJ88289.1"/>
    </source>
</evidence>
<evidence type="ECO:0000256" key="4">
    <source>
        <dbReference type="SAM" id="Phobius"/>
    </source>
</evidence>
<feature type="region of interest" description="Disordered" evidence="3">
    <location>
        <begin position="192"/>
        <end position="224"/>
    </location>
</feature>
<evidence type="ECO:0000256" key="2">
    <source>
        <dbReference type="ARBA" id="ARBA00023054"/>
    </source>
</evidence>
<feature type="region of interest" description="Disordered" evidence="3">
    <location>
        <begin position="317"/>
        <end position="336"/>
    </location>
</feature>
<dbReference type="Proteomes" id="UP000184016">
    <property type="component" value="Unassembled WGS sequence"/>
</dbReference>
<feature type="region of interest" description="Disordered" evidence="3">
    <location>
        <begin position="444"/>
        <end position="468"/>
    </location>
</feature>
<dbReference type="AlphaFoldDB" id="A0A1M6MXW6"/>
<proteinExistence type="predicted"/>
<keyword evidence="4" id="KW-0472">Membrane</keyword>
<feature type="region of interest" description="Disordered" evidence="3">
    <location>
        <begin position="583"/>
        <end position="607"/>
    </location>
</feature>
<feature type="compositionally biased region" description="Polar residues" evidence="3">
    <location>
        <begin position="317"/>
        <end position="333"/>
    </location>
</feature>
<dbReference type="RefSeq" id="WP_072873253.1">
    <property type="nucleotide sequence ID" value="NZ_FRAF01000005.1"/>
</dbReference>
<sequence>MEPTPSAAEEIIQPLRKSRKKWLYTGAAVIVVLGVGIPIALAKTRSHTTIPANDWYTVGYGNVMQTISTSGTIVAPTTIDLDFQGTQSVVTSIPVHIGEKVKAGQILATENDQTEQIAVAQAQSTVSEAEASLQSAEAKLQQDEEGVTPTQLALDKEAVTKAQSSLQEAKQQYQDQLAAYNDRTSEEQAVQSAQAALTQAEDELNQPSDQVSLDEQKLQDDEAALQQDQQQLQDAIAQYGNITESEVQNAYQAYQTAQETANYWASHYTGNNPYEAQVSQTQTQYQLLETGYNAIQQAQQAVNNEQQAVQMDETTLQNDQASQTSNQQKLEQTVQEDKQALQLAEEQYNNPISAKQALDSAQANVTQAQEALQTAELTLQNDEQPATPATIAQDEASVASAQAQVQNAEASLQNAQLNESETVIRAPISGVITAINGVVGETASEGEASKASSSSSSGSGSGTGLIEMADLNPDDLAVQLDVAESQIGSVHPGESVQFTVPAYPNQTFTGTITQVYPTPVQSSSVTEYTVMAAVNNDNGSLKAGMSASATIDTASANHVLSIPAIALHQLGSIEGVYVETGTGNRTNSSKKYSHFANSQEKSGKSPFSAGLPAGVHFQPVQVGLMGTNTVQITSGLTAGEKILLVLPGQTAAAIVNSQSSGFHFGGGFGGGAGFAGGGHGGNGGGAAGGKQG</sequence>
<feature type="compositionally biased region" description="Polar residues" evidence="3">
    <location>
        <begin position="583"/>
        <end position="600"/>
    </location>
</feature>
<protein>
    <submittedName>
        <fullName evidence="6">HlyD family secretion protein</fullName>
    </submittedName>
</protein>
<dbReference type="PANTHER" id="PTHR32347">
    <property type="entry name" value="EFFLUX SYSTEM COMPONENT YKNX-RELATED"/>
    <property type="match status" value="1"/>
</dbReference>
<evidence type="ECO:0000256" key="3">
    <source>
        <dbReference type="SAM" id="MobiDB-lite"/>
    </source>
</evidence>
<dbReference type="OrthoDB" id="250565at2"/>
<keyword evidence="4" id="KW-0812">Transmembrane</keyword>
<dbReference type="Gene3D" id="1.10.287.470">
    <property type="entry name" value="Helix hairpin bin"/>
    <property type="match status" value="1"/>
</dbReference>
<dbReference type="InterPro" id="IPR050465">
    <property type="entry name" value="UPF0194_transport"/>
</dbReference>
<keyword evidence="7" id="KW-1185">Reference proteome</keyword>
<dbReference type="Pfam" id="PF25954">
    <property type="entry name" value="Beta-barrel_RND_2"/>
    <property type="match status" value="1"/>
</dbReference>
<feature type="domain" description="CusB-like beta-barrel" evidence="5">
    <location>
        <begin position="478"/>
        <end position="554"/>
    </location>
</feature>
<feature type="compositionally biased region" description="Low complexity" evidence="3">
    <location>
        <begin position="444"/>
        <end position="458"/>
    </location>
</feature>
<organism evidence="6 7">
    <name type="scientific">Alicyclobacillus tolerans</name>
    <dbReference type="NCBI Taxonomy" id="90970"/>
    <lineage>
        <taxon>Bacteria</taxon>
        <taxon>Bacillati</taxon>
        <taxon>Bacillota</taxon>
        <taxon>Bacilli</taxon>
        <taxon>Bacillales</taxon>
        <taxon>Alicyclobacillaceae</taxon>
        <taxon>Alicyclobacillus</taxon>
    </lineage>
</organism>
<name>A0A1M6MXW6_9BACL</name>
<evidence type="ECO:0000259" key="5">
    <source>
        <dbReference type="Pfam" id="PF25954"/>
    </source>
</evidence>
<gene>
    <name evidence="6" type="ORF">SAMN05443507_1052</name>
</gene>
<keyword evidence="2" id="KW-0175">Coiled coil</keyword>
<evidence type="ECO:0000313" key="7">
    <source>
        <dbReference type="Proteomes" id="UP000184016"/>
    </source>
</evidence>
<comment type="subcellular location">
    <subcellularLocation>
        <location evidence="1">Cell envelope</location>
    </subcellularLocation>
</comment>
<dbReference type="Gene3D" id="2.40.30.170">
    <property type="match status" value="1"/>
</dbReference>